<dbReference type="CDD" id="cd00067">
    <property type="entry name" value="GAL4"/>
    <property type="match status" value="1"/>
</dbReference>
<evidence type="ECO:0000313" key="3">
    <source>
        <dbReference type="EMBL" id="KAF2722273.1"/>
    </source>
</evidence>
<dbReference type="EMBL" id="MU003784">
    <property type="protein sequence ID" value="KAF2722273.1"/>
    <property type="molecule type" value="Genomic_DNA"/>
</dbReference>
<sequence length="421" mass="46336">MTVFGKCGVCRKRKVKCDEKRPTCIACRTKGRTCQYRKAGSSRSSSHEVVGGDDFGITAPKQAARGRGEYAIYNHTLEQSEVSNDGGSSFSLEAIPDSSWSPSPPLLCPQSSLATRWGSVFGYEALSLNPLGDWVQVVFLRIGLHTCLDDACEYTLQSMLAFKYDGCTSSEQLYMAHGRALRSLRLLLNSTLARTNILDAMLAIMLIYAAEIITSAEVCDEYTKDVARDVTGLIYEDEARGLHSHPEPLLDTSFDLNVALATTRSLLIEVPGLICMVRAAAQFNSKDEDAARKAICAVQSLYDCDRDIYVRETLHKHTTSHACLSDECQSLFHMLLTFDCLDAYVLATRYRIYEVLICGLAETLGAHDYSTMDIDLEAVEDRDIAAARSLAMCLDYALRPSSAQPLATLAILIPIQMALAT</sequence>
<dbReference type="PANTHER" id="PTHR38111:SF2">
    <property type="entry name" value="FINGER DOMAIN PROTEIN, PUTATIVE (AFU_ORTHOLOGUE AFUA_1G01560)-RELATED"/>
    <property type="match status" value="1"/>
</dbReference>
<keyword evidence="1" id="KW-0539">Nucleus</keyword>
<organism evidence="3 4">
    <name type="scientific">Polychaeton citri CBS 116435</name>
    <dbReference type="NCBI Taxonomy" id="1314669"/>
    <lineage>
        <taxon>Eukaryota</taxon>
        <taxon>Fungi</taxon>
        <taxon>Dikarya</taxon>
        <taxon>Ascomycota</taxon>
        <taxon>Pezizomycotina</taxon>
        <taxon>Dothideomycetes</taxon>
        <taxon>Dothideomycetidae</taxon>
        <taxon>Capnodiales</taxon>
        <taxon>Capnodiaceae</taxon>
        <taxon>Polychaeton</taxon>
    </lineage>
</organism>
<dbReference type="SUPFAM" id="SSF57701">
    <property type="entry name" value="Zn2/Cys6 DNA-binding domain"/>
    <property type="match status" value="1"/>
</dbReference>
<evidence type="ECO:0000259" key="2">
    <source>
        <dbReference type="PROSITE" id="PS50048"/>
    </source>
</evidence>
<dbReference type="SMART" id="SM00066">
    <property type="entry name" value="GAL4"/>
    <property type="match status" value="1"/>
</dbReference>
<dbReference type="PROSITE" id="PS50048">
    <property type="entry name" value="ZN2_CY6_FUNGAL_2"/>
    <property type="match status" value="1"/>
</dbReference>
<dbReference type="Pfam" id="PF00172">
    <property type="entry name" value="Zn_clus"/>
    <property type="match status" value="1"/>
</dbReference>
<dbReference type="GO" id="GO:0000981">
    <property type="term" value="F:DNA-binding transcription factor activity, RNA polymerase II-specific"/>
    <property type="evidence" value="ECO:0007669"/>
    <property type="project" value="InterPro"/>
</dbReference>
<dbReference type="InterPro" id="IPR053178">
    <property type="entry name" value="Osmoadaptation_assoc"/>
</dbReference>
<dbReference type="Proteomes" id="UP000799441">
    <property type="component" value="Unassembled WGS sequence"/>
</dbReference>
<evidence type="ECO:0000256" key="1">
    <source>
        <dbReference type="ARBA" id="ARBA00023242"/>
    </source>
</evidence>
<protein>
    <recommendedName>
        <fullName evidence="2">Zn(2)-C6 fungal-type domain-containing protein</fullName>
    </recommendedName>
</protein>
<proteinExistence type="predicted"/>
<reference evidence="3" key="1">
    <citation type="journal article" date="2020" name="Stud. Mycol.">
        <title>101 Dothideomycetes genomes: a test case for predicting lifestyles and emergence of pathogens.</title>
        <authorList>
            <person name="Haridas S."/>
            <person name="Albert R."/>
            <person name="Binder M."/>
            <person name="Bloem J."/>
            <person name="Labutti K."/>
            <person name="Salamov A."/>
            <person name="Andreopoulos B."/>
            <person name="Baker S."/>
            <person name="Barry K."/>
            <person name="Bills G."/>
            <person name="Bluhm B."/>
            <person name="Cannon C."/>
            <person name="Castanera R."/>
            <person name="Culley D."/>
            <person name="Daum C."/>
            <person name="Ezra D."/>
            <person name="Gonzalez J."/>
            <person name="Henrissat B."/>
            <person name="Kuo A."/>
            <person name="Liang C."/>
            <person name="Lipzen A."/>
            <person name="Lutzoni F."/>
            <person name="Magnuson J."/>
            <person name="Mondo S."/>
            <person name="Nolan M."/>
            <person name="Ohm R."/>
            <person name="Pangilinan J."/>
            <person name="Park H.-J."/>
            <person name="Ramirez L."/>
            <person name="Alfaro M."/>
            <person name="Sun H."/>
            <person name="Tritt A."/>
            <person name="Yoshinaga Y."/>
            <person name="Zwiers L.-H."/>
            <person name="Turgeon B."/>
            <person name="Goodwin S."/>
            <person name="Spatafora J."/>
            <person name="Crous P."/>
            <person name="Grigoriev I."/>
        </authorList>
    </citation>
    <scope>NUCLEOTIDE SEQUENCE</scope>
    <source>
        <strain evidence="3">CBS 116435</strain>
    </source>
</reference>
<name>A0A9P4QAP0_9PEZI</name>
<dbReference type="GO" id="GO:0008270">
    <property type="term" value="F:zinc ion binding"/>
    <property type="evidence" value="ECO:0007669"/>
    <property type="project" value="InterPro"/>
</dbReference>
<feature type="domain" description="Zn(2)-C6 fungal-type" evidence="2">
    <location>
        <begin position="6"/>
        <end position="36"/>
    </location>
</feature>
<comment type="caution">
    <text evidence="3">The sequence shown here is derived from an EMBL/GenBank/DDBJ whole genome shotgun (WGS) entry which is preliminary data.</text>
</comment>
<evidence type="ECO:0000313" key="4">
    <source>
        <dbReference type="Proteomes" id="UP000799441"/>
    </source>
</evidence>
<keyword evidence="4" id="KW-1185">Reference proteome</keyword>
<dbReference type="Gene3D" id="4.10.240.10">
    <property type="entry name" value="Zn(2)-C6 fungal-type DNA-binding domain"/>
    <property type="match status" value="1"/>
</dbReference>
<dbReference type="InterPro" id="IPR001138">
    <property type="entry name" value="Zn2Cys6_DnaBD"/>
</dbReference>
<dbReference type="AlphaFoldDB" id="A0A9P4QAP0"/>
<dbReference type="PANTHER" id="PTHR38111">
    <property type="entry name" value="ZN(2)-C6 FUNGAL-TYPE DOMAIN-CONTAINING PROTEIN-RELATED"/>
    <property type="match status" value="1"/>
</dbReference>
<dbReference type="OrthoDB" id="5126878at2759"/>
<accession>A0A9P4QAP0</accession>
<dbReference type="InterPro" id="IPR036864">
    <property type="entry name" value="Zn2-C6_fun-type_DNA-bd_sf"/>
</dbReference>
<gene>
    <name evidence="3" type="ORF">K431DRAFT_345771</name>
</gene>